<dbReference type="OrthoDB" id="2162337at2"/>
<organism evidence="6 7">
    <name type="scientific">Caproicibacter fermentans</name>
    <dbReference type="NCBI Taxonomy" id="2576756"/>
    <lineage>
        <taxon>Bacteria</taxon>
        <taxon>Bacillati</taxon>
        <taxon>Bacillota</taxon>
        <taxon>Clostridia</taxon>
        <taxon>Eubacteriales</taxon>
        <taxon>Acutalibacteraceae</taxon>
        <taxon>Caproicibacter</taxon>
    </lineage>
</organism>
<keyword evidence="1" id="KW-0175">Coiled coil</keyword>
<protein>
    <recommendedName>
        <fullName evidence="5">DUF4349 domain-containing protein</fullName>
    </recommendedName>
</protein>
<feature type="compositionally biased region" description="Polar residues" evidence="2">
    <location>
        <begin position="30"/>
        <end position="48"/>
    </location>
</feature>
<keyword evidence="3" id="KW-0812">Transmembrane</keyword>
<gene>
    <name evidence="6" type="ORF">CAFE_17010</name>
</gene>
<dbReference type="PROSITE" id="PS51257">
    <property type="entry name" value="PROKAR_LIPOPROTEIN"/>
    <property type="match status" value="1"/>
</dbReference>
<evidence type="ECO:0000256" key="4">
    <source>
        <dbReference type="SAM" id="SignalP"/>
    </source>
</evidence>
<feature type="region of interest" description="Disordered" evidence="2">
    <location>
        <begin position="30"/>
        <end position="60"/>
    </location>
</feature>
<keyword evidence="7" id="KW-1185">Reference proteome</keyword>
<dbReference type="AlphaFoldDB" id="A0A6N8HZ63"/>
<dbReference type="Proteomes" id="UP000469440">
    <property type="component" value="Unassembled WGS sequence"/>
</dbReference>
<evidence type="ECO:0000256" key="2">
    <source>
        <dbReference type="SAM" id="MobiDB-lite"/>
    </source>
</evidence>
<sequence length="319" mass="34144">MDLERGFPMKRLTVFFLTAVFCLVAAGCSSGASAPQGRTNAVSPSSAAEHSADAAGLTDGTQKAAASGAERPASDSRKVIQSAELTLQTVRYDELNDKLQSLVASFGGYIENSSVQGDVPGSNALRNASYTLRVPSGKLQSFLQSAGDLGNVVSKSISGQDVTQNYFDAETRVKSLRTEQDRLLSLMQTAEKMDDILKIEQRLTDVENEIEQLTGQLKQWDSLVSLSTVTIKIREVAELTAPPAKDFGGQIGSIFQSSLSALGVTLRYLVLGVAAALPFLAVLAVFGAAVLFLRRRLQKRKTRSVPPYDSGKSDSSNTK</sequence>
<dbReference type="Pfam" id="PF14257">
    <property type="entry name" value="DUF4349"/>
    <property type="match status" value="1"/>
</dbReference>
<keyword evidence="3" id="KW-0472">Membrane</keyword>
<proteinExistence type="predicted"/>
<name>A0A6N8HZ63_9FIRM</name>
<keyword evidence="4" id="KW-0732">Signal</keyword>
<evidence type="ECO:0000313" key="7">
    <source>
        <dbReference type="Proteomes" id="UP000469440"/>
    </source>
</evidence>
<evidence type="ECO:0000256" key="3">
    <source>
        <dbReference type="SAM" id="Phobius"/>
    </source>
</evidence>
<accession>A0A6N8HZ63</accession>
<comment type="caution">
    <text evidence="6">The sequence shown here is derived from an EMBL/GenBank/DDBJ whole genome shotgun (WGS) entry which is preliminary data.</text>
</comment>
<feature type="coiled-coil region" evidence="1">
    <location>
        <begin position="196"/>
        <end position="223"/>
    </location>
</feature>
<reference evidence="6 7" key="1">
    <citation type="submission" date="2019-09" db="EMBL/GenBank/DDBJ databases">
        <title>Genome sequence of Clostridium sp. EA1.</title>
        <authorList>
            <person name="Poehlein A."/>
            <person name="Bengelsdorf F.R."/>
            <person name="Daniel R."/>
        </authorList>
    </citation>
    <scope>NUCLEOTIDE SEQUENCE [LARGE SCALE GENOMIC DNA]</scope>
    <source>
        <strain evidence="6 7">EA1</strain>
    </source>
</reference>
<feature type="signal peptide" evidence="4">
    <location>
        <begin position="1"/>
        <end position="34"/>
    </location>
</feature>
<keyword evidence="3" id="KW-1133">Transmembrane helix</keyword>
<feature type="transmembrane region" description="Helical" evidence="3">
    <location>
        <begin position="268"/>
        <end position="293"/>
    </location>
</feature>
<feature type="chain" id="PRO_5027060531" description="DUF4349 domain-containing protein" evidence="4">
    <location>
        <begin position="35"/>
        <end position="319"/>
    </location>
</feature>
<dbReference type="InterPro" id="IPR025645">
    <property type="entry name" value="DUF4349"/>
</dbReference>
<evidence type="ECO:0000256" key="1">
    <source>
        <dbReference type="SAM" id="Coils"/>
    </source>
</evidence>
<evidence type="ECO:0000259" key="5">
    <source>
        <dbReference type="Pfam" id="PF14257"/>
    </source>
</evidence>
<feature type="domain" description="DUF4349" evidence="5">
    <location>
        <begin position="77"/>
        <end position="290"/>
    </location>
</feature>
<evidence type="ECO:0000313" key="6">
    <source>
        <dbReference type="EMBL" id="MVB10999.1"/>
    </source>
</evidence>
<dbReference type="EMBL" id="VWXL01000052">
    <property type="protein sequence ID" value="MVB10999.1"/>
    <property type="molecule type" value="Genomic_DNA"/>
</dbReference>